<accession>A0A0C9XPL3</accession>
<dbReference type="AlphaFoldDB" id="A0A0C9XPL3"/>
<dbReference type="HOGENOM" id="CLU_2923547_0_0_1"/>
<keyword evidence="2" id="KW-1185">Reference proteome</keyword>
<organism evidence="1 2">
    <name type="scientific">Pisolithus microcarpus 441</name>
    <dbReference type="NCBI Taxonomy" id="765257"/>
    <lineage>
        <taxon>Eukaryota</taxon>
        <taxon>Fungi</taxon>
        <taxon>Dikarya</taxon>
        <taxon>Basidiomycota</taxon>
        <taxon>Agaricomycotina</taxon>
        <taxon>Agaricomycetes</taxon>
        <taxon>Agaricomycetidae</taxon>
        <taxon>Boletales</taxon>
        <taxon>Sclerodermatineae</taxon>
        <taxon>Pisolithaceae</taxon>
        <taxon>Pisolithus</taxon>
    </lineage>
</organism>
<evidence type="ECO:0000313" key="1">
    <source>
        <dbReference type="EMBL" id="KIK14310.1"/>
    </source>
</evidence>
<reference evidence="1 2" key="1">
    <citation type="submission" date="2014-04" db="EMBL/GenBank/DDBJ databases">
        <authorList>
            <consortium name="DOE Joint Genome Institute"/>
            <person name="Kuo A."/>
            <person name="Kohler A."/>
            <person name="Costa M.D."/>
            <person name="Nagy L.G."/>
            <person name="Floudas D."/>
            <person name="Copeland A."/>
            <person name="Barry K.W."/>
            <person name="Cichocki N."/>
            <person name="Veneault-Fourrey C."/>
            <person name="LaButti K."/>
            <person name="Lindquist E.A."/>
            <person name="Lipzen A."/>
            <person name="Lundell T."/>
            <person name="Morin E."/>
            <person name="Murat C."/>
            <person name="Sun H."/>
            <person name="Tunlid A."/>
            <person name="Henrissat B."/>
            <person name="Grigoriev I.V."/>
            <person name="Hibbett D.S."/>
            <person name="Martin F."/>
            <person name="Nordberg H.P."/>
            <person name="Cantor M.N."/>
            <person name="Hua S.X."/>
        </authorList>
    </citation>
    <scope>NUCLEOTIDE SEQUENCE [LARGE SCALE GENOMIC DNA]</scope>
    <source>
        <strain evidence="1 2">441</strain>
    </source>
</reference>
<reference evidence="2" key="2">
    <citation type="submission" date="2015-01" db="EMBL/GenBank/DDBJ databases">
        <title>Evolutionary Origins and Diversification of the Mycorrhizal Mutualists.</title>
        <authorList>
            <consortium name="DOE Joint Genome Institute"/>
            <consortium name="Mycorrhizal Genomics Consortium"/>
            <person name="Kohler A."/>
            <person name="Kuo A."/>
            <person name="Nagy L.G."/>
            <person name="Floudas D."/>
            <person name="Copeland A."/>
            <person name="Barry K.W."/>
            <person name="Cichocki N."/>
            <person name="Veneault-Fourrey C."/>
            <person name="LaButti K."/>
            <person name="Lindquist E.A."/>
            <person name="Lipzen A."/>
            <person name="Lundell T."/>
            <person name="Morin E."/>
            <person name="Murat C."/>
            <person name="Riley R."/>
            <person name="Ohm R."/>
            <person name="Sun H."/>
            <person name="Tunlid A."/>
            <person name="Henrissat B."/>
            <person name="Grigoriev I.V."/>
            <person name="Hibbett D.S."/>
            <person name="Martin F."/>
        </authorList>
    </citation>
    <scope>NUCLEOTIDE SEQUENCE [LARGE SCALE GENOMIC DNA]</scope>
    <source>
        <strain evidence="2">441</strain>
    </source>
</reference>
<dbReference type="EMBL" id="KN833945">
    <property type="protein sequence ID" value="KIK14310.1"/>
    <property type="molecule type" value="Genomic_DNA"/>
</dbReference>
<protein>
    <submittedName>
        <fullName evidence="1">Uncharacterized protein</fullName>
    </submittedName>
</protein>
<dbReference type="Proteomes" id="UP000054018">
    <property type="component" value="Unassembled WGS sequence"/>
</dbReference>
<sequence length="61" mass="6544">MTTPVKRCTLGPSAISSASLSRWTSVVSKTGTEIGEYPRVRNTASYLSGTSNVADRSSRHQ</sequence>
<gene>
    <name evidence="1" type="ORF">PISMIDRAFT_688072</name>
</gene>
<evidence type="ECO:0000313" key="2">
    <source>
        <dbReference type="Proteomes" id="UP000054018"/>
    </source>
</evidence>
<proteinExistence type="predicted"/>
<name>A0A0C9XPL3_9AGAM</name>